<organism evidence="2 3">
    <name type="scientific">Rhizobium loti</name>
    <name type="common">Mesorhizobium loti</name>
    <dbReference type="NCBI Taxonomy" id="381"/>
    <lineage>
        <taxon>Bacteria</taxon>
        <taxon>Pseudomonadati</taxon>
        <taxon>Pseudomonadota</taxon>
        <taxon>Alphaproteobacteria</taxon>
        <taxon>Hyphomicrobiales</taxon>
        <taxon>Phyllobacteriaceae</taxon>
        <taxon>Mesorhizobium</taxon>
    </lineage>
</organism>
<dbReference type="Proteomes" id="UP000053176">
    <property type="component" value="Unassembled WGS sequence"/>
</dbReference>
<proteinExistence type="predicted"/>
<protein>
    <recommendedName>
        <fullName evidence="1">Zorya protein ZorC EH domain-containing protein</fullName>
    </recommendedName>
</protein>
<reference evidence="2 3" key="1">
    <citation type="submission" date="2015-12" db="EMBL/GenBank/DDBJ databases">
        <title>Draft genome sequence of Mesorhizobium sp. UFLA 01-765, a multitolerant efficient symbiont and plant-growth promoting strain isolated from Zn-mining soil using Leucaena leucocephala as a trap plant.</title>
        <authorList>
            <person name="Rangel W.M."/>
            <person name="Thijs S."/>
            <person name="Longatti S.M."/>
            <person name="Moreira F.M."/>
            <person name="Weyens N."/>
            <person name="Vangronsveld J."/>
            <person name="Van Hamme J.D."/>
            <person name="Bottos E.M."/>
            <person name="Rineau F."/>
        </authorList>
    </citation>
    <scope>NUCLEOTIDE SEQUENCE [LARGE SCALE GENOMIC DNA]</scope>
    <source>
        <strain evidence="2 3">UFLA 01-765</strain>
    </source>
</reference>
<feature type="domain" description="Zorya protein ZorC EH" evidence="1">
    <location>
        <begin position="46"/>
        <end position="418"/>
    </location>
</feature>
<evidence type="ECO:0000313" key="3">
    <source>
        <dbReference type="Proteomes" id="UP000053176"/>
    </source>
</evidence>
<evidence type="ECO:0000313" key="2">
    <source>
        <dbReference type="EMBL" id="KUM27286.1"/>
    </source>
</evidence>
<gene>
    <name evidence="2" type="ORF">AU467_02575</name>
</gene>
<comment type="caution">
    <text evidence="2">The sequence shown here is derived from an EMBL/GenBank/DDBJ whole genome shotgun (WGS) entry which is preliminary data.</text>
</comment>
<dbReference type="AlphaFoldDB" id="A0A101KUP5"/>
<sequence length="460" mass="51674">MSAHLKEAIAELVIRHGVPARPSTPAQIEITAGKLRETDRDAPRTKDYDAISEQLALTLSKGDRITGRQARDGAWCLWQTRFAIAADPATLKPFLGQLRELKHKGASRALALSYLISFHEDRPGLSAVAATLRDLAAVAGKPFDTLEEKFRIFDINDGPRLIGEAALAQRKSPRIVLAEQGLQMELVLGGGFVEPCARRVLERVAEDKRLPSLERIDFVKLISVNGETKRLNFPGHKDLVANALLLPYANQRPDEVIRDRTLDLLISLEGVGDPRTRSGNWASMPRSRDIAVSWLTEQALRQFLDVVEEVNPNEYWHYRRTFWEAMHDGDAISAAWVVMDREGAREARRRFGKNTGFAQFTSGAVQAGHAVLLLRIGEGVCAEWSFNGKCRFWQDAQRQGAPRLYDDGYDAEFLRTGTRYPPMLEITHYPHTGPNAWQHLAARQIQGMTGMRFSPKEYMP</sequence>
<dbReference type="OrthoDB" id="3035290at2"/>
<dbReference type="EMBL" id="LPWA01000098">
    <property type="protein sequence ID" value="KUM27286.1"/>
    <property type="molecule type" value="Genomic_DNA"/>
</dbReference>
<dbReference type="Pfam" id="PF15611">
    <property type="entry name" value="EH_Signature"/>
    <property type="match status" value="1"/>
</dbReference>
<evidence type="ECO:0000259" key="1">
    <source>
        <dbReference type="Pfam" id="PF15611"/>
    </source>
</evidence>
<name>A0A101KUP5_RHILI</name>
<dbReference type="InterPro" id="IPR028943">
    <property type="entry name" value="ZorC_EH_Signature_dom"/>
</dbReference>
<accession>A0A101KUP5</accession>